<dbReference type="Gene3D" id="3.40.50.1820">
    <property type="entry name" value="alpha/beta hydrolase"/>
    <property type="match status" value="1"/>
</dbReference>
<dbReference type="GO" id="GO:0046464">
    <property type="term" value="P:acylglycerol catabolic process"/>
    <property type="evidence" value="ECO:0007669"/>
    <property type="project" value="TreeGrafter"/>
</dbReference>
<dbReference type="InterPro" id="IPR029058">
    <property type="entry name" value="AB_hydrolase_fold"/>
</dbReference>
<reference evidence="1 2" key="1">
    <citation type="submission" date="2016-07" db="EMBL/GenBank/DDBJ databases">
        <title>Draft genome sequence of Prauserella muralis DSM 45305, isolated from a mould-covered wall in an indoor environment.</title>
        <authorList>
            <person name="Ruckert C."/>
            <person name="Albersmeier A."/>
            <person name="Jiang C.-L."/>
            <person name="Jiang Y."/>
            <person name="Kalinowski J."/>
            <person name="Schneider O."/>
            <person name="Winkler A."/>
            <person name="Zotchev S.B."/>
        </authorList>
    </citation>
    <scope>NUCLEOTIDE SEQUENCE [LARGE SCALE GENOMIC DNA]</scope>
    <source>
        <strain evidence="1 2">DSM 45305</strain>
    </source>
</reference>
<comment type="caution">
    <text evidence="1">The sequence shown here is derived from an EMBL/GenBank/DDBJ whole genome shotgun (WGS) entry which is preliminary data.</text>
</comment>
<evidence type="ECO:0000313" key="2">
    <source>
        <dbReference type="Proteomes" id="UP000249915"/>
    </source>
</evidence>
<dbReference type="PRINTS" id="PR00111">
    <property type="entry name" value="ABHYDROLASE"/>
</dbReference>
<sequence length="293" mass="31778">MTDLTEHTIEAGGYATHYWELAPEREPEGTVVLVHEGAFGADARTSWAELMPLLGERHRVLAPDLLGFGDTDKVVYFDRSPHAFRARHLAAFCDAVGVGPAGAHFVGHSLGGSLVLRALASESPALPARSGVSISGTGGPWRSAWGVEQLGRFDGNEDDVRRVLGLMVDDYRGFADAVRLRYANTRKPGHVEACLAARLKHPTMTRQAPGGSWPSPLAACPVPVLIVSGERDPLLDPGWADHFEQLSPRVRVERLDAKHAPNLDQPETVAALLREFFAGDRDLTATARQTDSR</sequence>
<dbReference type="RefSeq" id="WP_112284830.1">
    <property type="nucleotide sequence ID" value="NZ_MASW01000007.1"/>
</dbReference>
<dbReference type="InterPro" id="IPR000073">
    <property type="entry name" value="AB_hydrolase_1"/>
</dbReference>
<accession>A0A2V4AGD3</accession>
<organism evidence="1 2">
    <name type="scientific">Prauserella muralis</name>
    <dbReference type="NCBI Taxonomy" id="588067"/>
    <lineage>
        <taxon>Bacteria</taxon>
        <taxon>Bacillati</taxon>
        <taxon>Actinomycetota</taxon>
        <taxon>Actinomycetes</taxon>
        <taxon>Pseudonocardiales</taxon>
        <taxon>Pseudonocardiaceae</taxon>
        <taxon>Prauserella</taxon>
    </lineage>
</organism>
<dbReference type="AlphaFoldDB" id="A0A2V4AGD3"/>
<gene>
    <name evidence="1" type="ORF">BAY60_29175</name>
</gene>
<dbReference type="Pfam" id="PF12697">
    <property type="entry name" value="Abhydrolase_6"/>
    <property type="match status" value="1"/>
</dbReference>
<dbReference type="InterPro" id="IPR000639">
    <property type="entry name" value="Epox_hydrolase-like"/>
</dbReference>
<dbReference type="OrthoDB" id="9801162at2"/>
<dbReference type="InterPro" id="IPR050266">
    <property type="entry name" value="AB_hydrolase_sf"/>
</dbReference>
<dbReference type="PRINTS" id="PR00412">
    <property type="entry name" value="EPOXHYDRLASE"/>
</dbReference>
<keyword evidence="2" id="KW-1185">Reference proteome</keyword>
<dbReference type="PANTHER" id="PTHR43798">
    <property type="entry name" value="MONOACYLGLYCEROL LIPASE"/>
    <property type="match status" value="1"/>
</dbReference>
<dbReference type="EMBL" id="MASW01000007">
    <property type="protein sequence ID" value="PXY18909.1"/>
    <property type="molecule type" value="Genomic_DNA"/>
</dbReference>
<dbReference type="SUPFAM" id="SSF53474">
    <property type="entry name" value="alpha/beta-Hydrolases"/>
    <property type="match status" value="1"/>
</dbReference>
<proteinExistence type="predicted"/>
<dbReference type="Proteomes" id="UP000249915">
    <property type="component" value="Unassembled WGS sequence"/>
</dbReference>
<name>A0A2V4AGD3_9PSEU</name>
<dbReference type="GO" id="GO:0047372">
    <property type="term" value="F:monoacylglycerol lipase activity"/>
    <property type="evidence" value="ECO:0007669"/>
    <property type="project" value="TreeGrafter"/>
</dbReference>
<dbReference type="PANTHER" id="PTHR43798:SF5">
    <property type="entry name" value="MONOACYLGLYCEROL LIPASE ABHD6"/>
    <property type="match status" value="1"/>
</dbReference>
<dbReference type="GO" id="GO:0016020">
    <property type="term" value="C:membrane"/>
    <property type="evidence" value="ECO:0007669"/>
    <property type="project" value="TreeGrafter"/>
</dbReference>
<evidence type="ECO:0000313" key="1">
    <source>
        <dbReference type="EMBL" id="PXY18909.1"/>
    </source>
</evidence>
<protein>
    <submittedName>
        <fullName evidence="1">Uncharacterized protein</fullName>
    </submittedName>
</protein>